<name>A0ABR9JAA9_9MICC</name>
<organism evidence="1 2">
    <name type="scientific">Nesterenkonia halotolerans</name>
    <dbReference type="NCBI Taxonomy" id="225325"/>
    <lineage>
        <taxon>Bacteria</taxon>
        <taxon>Bacillati</taxon>
        <taxon>Actinomycetota</taxon>
        <taxon>Actinomycetes</taxon>
        <taxon>Micrococcales</taxon>
        <taxon>Micrococcaceae</taxon>
        <taxon>Nesterenkonia</taxon>
    </lineage>
</organism>
<sequence length="290" mass="32223">MNPEPIAAPDRGGISVPVVRVESADELVFNPQRGALRYSVPLDDRGSLDALMLNKGSRALVVVFHGAMLNGRHHLPRFEWLRTLDERAEYSCLFLSDPTLSVDSKLLLGWYLGWEGMELYPLLGEVITKAAQAAGAEQIVLVGSSGGGFAALQVAPHLPGTLAIAFNAQTALNRYHWKAQANYIRRVRPALEDRGKSRRKWLSALGSRVSAVQTYSGPVRNRALVVQNVRDEHHYAKHYLPFKDSVQGGPNAQRVRFEEYSAAPFHEPPSRGRFVETIDRGLTMLEDWTA</sequence>
<dbReference type="Proteomes" id="UP000636579">
    <property type="component" value="Unassembled WGS sequence"/>
</dbReference>
<evidence type="ECO:0000313" key="1">
    <source>
        <dbReference type="EMBL" id="MBE1515774.1"/>
    </source>
</evidence>
<comment type="caution">
    <text evidence="1">The sequence shown here is derived from an EMBL/GenBank/DDBJ whole genome shotgun (WGS) entry which is preliminary data.</text>
</comment>
<protein>
    <submittedName>
        <fullName evidence="1">Pimeloyl-ACP methyl ester carboxylesterase</fullName>
    </submittedName>
</protein>
<dbReference type="EMBL" id="JADBEE010000002">
    <property type="protein sequence ID" value="MBE1515774.1"/>
    <property type="molecule type" value="Genomic_DNA"/>
</dbReference>
<dbReference type="SUPFAM" id="SSF53474">
    <property type="entry name" value="alpha/beta-Hydrolases"/>
    <property type="match status" value="1"/>
</dbReference>
<keyword evidence="2" id="KW-1185">Reference proteome</keyword>
<accession>A0ABR9JAA9</accession>
<dbReference type="RefSeq" id="WP_192592568.1">
    <property type="nucleotide sequence ID" value="NZ_JADBEE010000002.1"/>
</dbReference>
<evidence type="ECO:0000313" key="2">
    <source>
        <dbReference type="Proteomes" id="UP000636579"/>
    </source>
</evidence>
<reference evidence="1 2" key="1">
    <citation type="submission" date="2020-10" db="EMBL/GenBank/DDBJ databases">
        <title>Sequencing the genomes of 1000 actinobacteria strains.</title>
        <authorList>
            <person name="Klenk H.-P."/>
        </authorList>
    </citation>
    <scope>NUCLEOTIDE SEQUENCE [LARGE SCALE GENOMIC DNA]</scope>
    <source>
        <strain evidence="1 2">DSM 15474</strain>
    </source>
</reference>
<proteinExistence type="predicted"/>
<dbReference type="Gene3D" id="3.40.50.1820">
    <property type="entry name" value="alpha/beta hydrolase"/>
    <property type="match status" value="1"/>
</dbReference>
<gene>
    <name evidence="1" type="ORF">H4W26_002566</name>
</gene>
<dbReference type="InterPro" id="IPR029058">
    <property type="entry name" value="AB_hydrolase_fold"/>
</dbReference>